<evidence type="ECO:0000256" key="1">
    <source>
        <dbReference type="SAM" id="Coils"/>
    </source>
</evidence>
<organism evidence="2 3">
    <name type="scientific">Saccharomyces cerevisiae (strain AWRI1631)</name>
    <name type="common">Baker's yeast</name>
    <dbReference type="NCBI Taxonomy" id="545124"/>
    <lineage>
        <taxon>Eukaryota</taxon>
        <taxon>Fungi</taxon>
        <taxon>Dikarya</taxon>
        <taxon>Ascomycota</taxon>
        <taxon>Saccharomycotina</taxon>
        <taxon>Saccharomycetes</taxon>
        <taxon>Saccharomycetales</taxon>
        <taxon>Saccharomycetaceae</taxon>
        <taxon>Saccharomyces</taxon>
    </lineage>
</organism>
<dbReference type="AlphaFoldDB" id="B5VG93"/>
<dbReference type="EMBL" id="ABSV01000479">
    <property type="protein sequence ID" value="EDZ73048.1"/>
    <property type="molecule type" value="Genomic_DNA"/>
</dbReference>
<accession>B5VG93</accession>
<feature type="coiled-coil region" evidence="1">
    <location>
        <begin position="17"/>
        <end position="47"/>
    </location>
</feature>
<comment type="caution">
    <text evidence="2">The sequence shown here is derived from an EMBL/GenBank/DDBJ whole genome shotgun (WGS) entry which is preliminary data.</text>
</comment>
<reference evidence="2 3" key="1">
    <citation type="journal article" date="2008" name="FEMS Yeast Res.">
        <title>Comparative genome analysis of a Saccharomyces cerevisiae wine strain.</title>
        <authorList>
            <person name="Borneman A.R."/>
            <person name="Forgan A.H."/>
            <person name="Pretorius I.S."/>
            <person name="Chambers P.J."/>
        </authorList>
    </citation>
    <scope>NUCLEOTIDE SEQUENCE [LARGE SCALE GENOMIC DNA]</scope>
    <source>
        <strain evidence="2 3">AWRI1631</strain>
    </source>
</reference>
<keyword evidence="1" id="KW-0175">Coiled coil</keyword>
<gene>
    <name evidence="2" type="ORF">AWRI1631_44240</name>
</gene>
<protein>
    <submittedName>
        <fullName evidence="2">YDR201Wp-like protein</fullName>
    </submittedName>
</protein>
<proteinExistence type="predicted"/>
<evidence type="ECO:0000313" key="2">
    <source>
        <dbReference type="EMBL" id="EDZ73048.1"/>
    </source>
</evidence>
<sequence>MGQEYEGRGADDVVMMASSTNEELEELKKLKEKKKQLENKLEILKQK</sequence>
<name>B5VG93_YEAS6</name>
<evidence type="ECO:0000313" key="3">
    <source>
        <dbReference type="Proteomes" id="UP000008988"/>
    </source>
</evidence>
<dbReference type="Proteomes" id="UP000008988">
    <property type="component" value="Unassembled WGS sequence"/>
</dbReference>